<gene>
    <name evidence="1" type="ORF">QAD02_011318</name>
</gene>
<feature type="non-terminal residue" evidence="1">
    <location>
        <position position="1"/>
    </location>
</feature>
<sequence length="572" mass="64693">RQIQSTRYGELQYFTPLNLWWYPFIMDVQMDRNDRSNNRIGYKPSLEIIVQPVEVFRFRYEKETKGCYGRILGDGKNGAPTVQMKGCNDLQRIVIRCTLCCADETLNFQSPHRLIRKRGNVIENGPIDIAVSRLNNYTAKFDNMSIILVKGVKKNFGMRRTKNTGEQDERNVKKRSSTMLKLEKAQITSRGNKSQKSMNSHNVSLCFQGYYKKIDGSLYPLTDPVYSRPIGNSRNVSTGKLSIERMLNPTGSCEGGDSVSLMVDKVDKDNIQVRFCELDNENKEIWNGEGEFVPTDIFQRCVIQVRTPPYHDLGITQPKQAFIYLFRPSDGRVSGMRPFLYKPSIASPKQRHPRMDPLDQNSSNSSNGSTQIMSLGDLAVTRNSTTTTQLAPFSDPTNYPWIDPLSQRTHFTSYESSQVTHSENMFVENAMVSSTTSPSVLLNNNLQLTPPSANSSHFDHEPFLVPDSGNYPMMQDYTITNLEIPHIGLESFSSLLYSIATKRNYENDQKSHRTLNSGILIDAGSSSVFGEETGTFNAVGDSSNFFANEFQIPAISSQIDQNHLRSTQIFSH</sequence>
<evidence type="ECO:0000313" key="1">
    <source>
        <dbReference type="EMBL" id="KAJ8675532.1"/>
    </source>
</evidence>
<proteinExistence type="predicted"/>
<dbReference type="EMBL" id="CM056742">
    <property type="protein sequence ID" value="KAJ8675532.1"/>
    <property type="molecule type" value="Genomic_DNA"/>
</dbReference>
<accession>A0ACC2NWQ4</accession>
<organism evidence="1 2">
    <name type="scientific">Eretmocerus hayati</name>
    <dbReference type="NCBI Taxonomy" id="131215"/>
    <lineage>
        <taxon>Eukaryota</taxon>
        <taxon>Metazoa</taxon>
        <taxon>Ecdysozoa</taxon>
        <taxon>Arthropoda</taxon>
        <taxon>Hexapoda</taxon>
        <taxon>Insecta</taxon>
        <taxon>Pterygota</taxon>
        <taxon>Neoptera</taxon>
        <taxon>Endopterygota</taxon>
        <taxon>Hymenoptera</taxon>
        <taxon>Apocrita</taxon>
        <taxon>Proctotrupomorpha</taxon>
        <taxon>Chalcidoidea</taxon>
        <taxon>Aphelinidae</taxon>
        <taxon>Aphelininae</taxon>
        <taxon>Eretmocerus</taxon>
    </lineage>
</organism>
<protein>
    <submittedName>
        <fullName evidence="1">Uncharacterized protein</fullName>
    </submittedName>
</protein>
<name>A0ACC2NWQ4_9HYME</name>
<keyword evidence="2" id="KW-1185">Reference proteome</keyword>
<evidence type="ECO:0000313" key="2">
    <source>
        <dbReference type="Proteomes" id="UP001239111"/>
    </source>
</evidence>
<dbReference type="Proteomes" id="UP001239111">
    <property type="component" value="Chromosome 2"/>
</dbReference>
<reference evidence="1" key="1">
    <citation type="submission" date="2023-04" db="EMBL/GenBank/DDBJ databases">
        <title>A chromosome-level genome assembly of the parasitoid wasp Eretmocerus hayati.</title>
        <authorList>
            <person name="Zhong Y."/>
            <person name="Liu S."/>
            <person name="Liu Y."/>
        </authorList>
    </citation>
    <scope>NUCLEOTIDE SEQUENCE</scope>
    <source>
        <strain evidence="1">ZJU_SS_LIU_2023</strain>
    </source>
</reference>
<comment type="caution">
    <text evidence="1">The sequence shown here is derived from an EMBL/GenBank/DDBJ whole genome shotgun (WGS) entry which is preliminary data.</text>
</comment>